<comment type="caution">
    <text evidence="3">The sequence shown here is derived from an EMBL/GenBank/DDBJ whole genome shotgun (WGS) entry which is preliminary data.</text>
</comment>
<evidence type="ECO:0000256" key="1">
    <source>
        <dbReference type="SAM" id="MobiDB-lite"/>
    </source>
</evidence>
<dbReference type="HOGENOM" id="CLU_038733_1_0_1"/>
<feature type="region of interest" description="Disordered" evidence="1">
    <location>
        <begin position="260"/>
        <end position="294"/>
    </location>
</feature>
<feature type="region of interest" description="Disordered" evidence="1">
    <location>
        <begin position="95"/>
        <end position="140"/>
    </location>
</feature>
<sequence>MHKHKSKSKSHHWGAWSEWTWDSTQQANVRVRQDTEEYAEAALAGHLEYECEQQDLNPAGHARTPRDAAVEDITQRLSSLTTTTNEAHFEVAEEYDYAGGAPERPKTKKNKPKIKEKEKGKEKSHRRRASSDGKSSTTFPEGAAYTECADLQYAESSYAKEHQRQNQTFAALPAMTPHTVHAPQAAVNYSQYGSARAAYTSEWSRSRGYAAFGEASAASSSQAAAEAQLYTEEDFEATGSKISSQTPNTYDELLLMKAGEAHSGSEGSPTPQPETAADGEYIPGTTEGDAGELDPRYRIEHSTRFQPGEIFKVHWSEPQGSINEAPKSSSKKEDLQNKFGTAFFVGFRRFIVVANDQGHCTCVFDRSSSMLGRPILTYGGKACKKSGVKPEKHGIVYERGQKSKKLNGEPSLGFSPVRVEMTEEGEKISRESRVNYSKLVTVEHNVKVFFIGHVYASDWQIVGDAVNHCWNKKIHQKQRHK</sequence>
<dbReference type="InterPro" id="IPR046497">
    <property type="entry name" value="DUF6590"/>
</dbReference>
<protein>
    <recommendedName>
        <fullName evidence="2">DUF6590 domain-containing protein</fullName>
    </recommendedName>
</protein>
<dbReference type="Proteomes" id="UP000030106">
    <property type="component" value="Unassembled WGS sequence"/>
</dbReference>
<gene>
    <name evidence="3" type="ORF">BBAD15_g4043</name>
</gene>
<feature type="domain" description="DUF6590" evidence="2">
    <location>
        <begin position="303"/>
        <end position="461"/>
    </location>
</feature>
<reference evidence="3 4" key="1">
    <citation type="submission" date="2012-10" db="EMBL/GenBank/DDBJ databases">
        <title>Genome sequencing and analysis of entomopathogenic fungi Beauveria bassiana D1-5.</title>
        <authorList>
            <person name="Li Q."/>
            <person name="Wang L."/>
            <person name="Zhang Z."/>
            <person name="Wang Q."/>
            <person name="Ren J."/>
            <person name="Wang M."/>
            <person name="Xu W."/>
            <person name="Wang J."/>
            <person name="Lu Y."/>
            <person name="Du Q."/>
            <person name="Sun Z."/>
        </authorList>
    </citation>
    <scope>NUCLEOTIDE SEQUENCE [LARGE SCALE GENOMIC DNA]</scope>
    <source>
        <strain evidence="3 4">D1-5</strain>
    </source>
</reference>
<dbReference type="STRING" id="1245745.A0A0A2VSK3"/>
<accession>A0A0A2VSK3</accession>
<organism evidence="3 4">
    <name type="scientific">Beauveria bassiana D1-5</name>
    <dbReference type="NCBI Taxonomy" id="1245745"/>
    <lineage>
        <taxon>Eukaryota</taxon>
        <taxon>Fungi</taxon>
        <taxon>Dikarya</taxon>
        <taxon>Ascomycota</taxon>
        <taxon>Pezizomycotina</taxon>
        <taxon>Sordariomycetes</taxon>
        <taxon>Hypocreomycetidae</taxon>
        <taxon>Hypocreales</taxon>
        <taxon>Cordycipitaceae</taxon>
        <taxon>Beauveria</taxon>
    </lineage>
</organism>
<dbReference type="OrthoDB" id="3559580at2759"/>
<dbReference type="EMBL" id="ANFO01000297">
    <property type="protein sequence ID" value="KGQ10588.1"/>
    <property type="molecule type" value="Genomic_DNA"/>
</dbReference>
<evidence type="ECO:0000259" key="2">
    <source>
        <dbReference type="Pfam" id="PF20233"/>
    </source>
</evidence>
<feature type="compositionally biased region" description="Polar residues" evidence="1">
    <location>
        <begin position="318"/>
        <end position="328"/>
    </location>
</feature>
<dbReference type="eggNOG" id="ENOG502SV73">
    <property type="taxonomic scope" value="Eukaryota"/>
</dbReference>
<name>A0A0A2VSK3_BEABA</name>
<evidence type="ECO:0000313" key="3">
    <source>
        <dbReference type="EMBL" id="KGQ10588.1"/>
    </source>
</evidence>
<dbReference type="PANTHER" id="PTHR35391:SF5">
    <property type="entry name" value="DUF6590 DOMAIN-CONTAINING PROTEIN"/>
    <property type="match status" value="1"/>
</dbReference>
<dbReference type="AlphaFoldDB" id="A0A0A2VSK3"/>
<dbReference type="PANTHER" id="PTHR35391">
    <property type="entry name" value="C2H2-TYPE DOMAIN-CONTAINING PROTEIN-RELATED"/>
    <property type="match status" value="1"/>
</dbReference>
<evidence type="ECO:0000313" key="4">
    <source>
        <dbReference type="Proteomes" id="UP000030106"/>
    </source>
</evidence>
<feature type="region of interest" description="Disordered" evidence="1">
    <location>
        <begin position="309"/>
        <end position="333"/>
    </location>
</feature>
<proteinExistence type="predicted"/>
<dbReference type="Pfam" id="PF20233">
    <property type="entry name" value="DUF6590"/>
    <property type="match status" value="1"/>
</dbReference>